<reference evidence="2 4" key="1">
    <citation type="submission" date="2015-11" db="EMBL/GenBank/DDBJ databases">
        <title>Genomic analysis of 38 Legionella species identifies large and diverse effector repertoires.</title>
        <authorList>
            <person name="Burstein D."/>
            <person name="Amaro F."/>
            <person name="Zusman T."/>
            <person name="Lifshitz Z."/>
            <person name="Cohen O."/>
            <person name="Gilbert J.A."/>
            <person name="Pupko T."/>
            <person name="Shuman H.A."/>
            <person name="Segal G."/>
        </authorList>
    </citation>
    <scope>NUCLEOTIDE SEQUENCE [LARGE SCALE GENOMIC DNA]</scope>
    <source>
        <strain evidence="2 4">Bercovier 4</strain>
    </source>
</reference>
<gene>
    <name evidence="3" type="ORF">E3983_11380</name>
    <name evidence="2" type="ORF">Lisr_0420</name>
</gene>
<dbReference type="EMBL" id="LNYH01000013">
    <property type="protein sequence ID" value="KTD32483.1"/>
    <property type="molecule type" value="Genomic_DNA"/>
</dbReference>
<dbReference type="PATRIC" id="fig|454.4.peg.441"/>
<keyword evidence="1" id="KW-1133">Transmembrane helix</keyword>
<evidence type="ECO:0000313" key="3">
    <source>
        <dbReference type="EMBL" id="QBR84900.1"/>
    </source>
</evidence>
<feature type="transmembrane region" description="Helical" evidence="1">
    <location>
        <begin position="55"/>
        <end position="80"/>
    </location>
</feature>
<proteinExistence type="predicted"/>
<keyword evidence="1" id="KW-0812">Transmembrane</keyword>
<sequence>MKNHCKLSPLALGLSLGVFWGVSLLIMGLLAYFLSYGVEFVTAINALYMVYEPSILGSIIGAIIGFIDAFICGVIIAWLYNCFGRCHACHGKKAE</sequence>
<evidence type="ECO:0000313" key="4">
    <source>
        <dbReference type="Proteomes" id="UP000054761"/>
    </source>
</evidence>
<evidence type="ECO:0000256" key="1">
    <source>
        <dbReference type="SAM" id="Phobius"/>
    </source>
</evidence>
<evidence type="ECO:0000313" key="2">
    <source>
        <dbReference type="EMBL" id="KTD32483.1"/>
    </source>
</evidence>
<name>A0A0W0WJT6_9GAMM</name>
<keyword evidence="1" id="KW-0472">Membrane</keyword>
<dbReference type="EMBL" id="CP038254">
    <property type="protein sequence ID" value="QBR84900.1"/>
    <property type="molecule type" value="Genomic_DNA"/>
</dbReference>
<reference evidence="3 5" key="2">
    <citation type="submission" date="2019-03" db="EMBL/GenBank/DDBJ databases">
        <title>Diverse conjugative elements silence natural transformation in Legionella species.</title>
        <authorList>
            <person name="Durieux I."/>
            <person name="Ginevra C."/>
            <person name="Attaiech L."/>
            <person name="Picq K."/>
            <person name="Juan P.A."/>
            <person name="Jarraud S."/>
            <person name="Charpentier X."/>
        </authorList>
    </citation>
    <scope>NUCLEOTIDE SEQUENCE [LARGE SCALE GENOMIC DNA]</scope>
    <source>
        <strain evidence="3 5">HL-0427-4011</strain>
    </source>
</reference>
<evidence type="ECO:0000313" key="5">
    <source>
        <dbReference type="Proteomes" id="UP000295517"/>
    </source>
</evidence>
<dbReference type="Proteomes" id="UP000054761">
    <property type="component" value="Unassembled WGS sequence"/>
</dbReference>
<organism evidence="2 4">
    <name type="scientific">Legionella israelensis</name>
    <dbReference type="NCBI Taxonomy" id="454"/>
    <lineage>
        <taxon>Bacteria</taxon>
        <taxon>Pseudomonadati</taxon>
        <taxon>Pseudomonadota</taxon>
        <taxon>Gammaproteobacteria</taxon>
        <taxon>Legionellales</taxon>
        <taxon>Legionellaceae</taxon>
        <taxon>Legionella</taxon>
    </lineage>
</organism>
<dbReference type="RefSeq" id="WP_058500810.1">
    <property type="nucleotide sequence ID" value="NZ_CAAAJA010000043.1"/>
</dbReference>
<dbReference type="AlphaFoldDB" id="A0A0W0WJT6"/>
<dbReference type="Proteomes" id="UP000295517">
    <property type="component" value="Chromosome"/>
</dbReference>
<keyword evidence="4" id="KW-1185">Reference proteome</keyword>
<dbReference type="NCBIfam" id="NF037947">
    <property type="entry name" value="holin_4"/>
    <property type="match status" value="1"/>
</dbReference>
<accession>A0A0W0WJT6</accession>
<dbReference type="OrthoDB" id="5651342at2"/>
<protein>
    <submittedName>
        <fullName evidence="2">Uncharacterized protein</fullName>
    </submittedName>
</protein>
<feature type="transmembrane region" description="Helical" evidence="1">
    <location>
        <begin position="12"/>
        <end position="35"/>
    </location>
</feature>
<dbReference type="STRING" id="454.Lisr_0420"/>